<accession>A0ABV6A2C4</accession>
<dbReference type="RefSeq" id="WP_377857198.1">
    <property type="nucleotide sequence ID" value="NZ_JBHLZU010000020.1"/>
</dbReference>
<organism evidence="1 2">
    <name type="scientific">Allokutzneria oryzae</name>
    <dbReference type="NCBI Taxonomy" id="1378989"/>
    <lineage>
        <taxon>Bacteria</taxon>
        <taxon>Bacillati</taxon>
        <taxon>Actinomycetota</taxon>
        <taxon>Actinomycetes</taxon>
        <taxon>Pseudonocardiales</taxon>
        <taxon>Pseudonocardiaceae</taxon>
        <taxon>Allokutzneria</taxon>
    </lineage>
</organism>
<reference evidence="1 2" key="1">
    <citation type="submission" date="2024-09" db="EMBL/GenBank/DDBJ databases">
        <authorList>
            <person name="Sun Q."/>
            <person name="Mori K."/>
        </authorList>
    </citation>
    <scope>NUCLEOTIDE SEQUENCE [LARGE SCALE GENOMIC DNA]</scope>
    <source>
        <strain evidence="1 2">TBRC 7907</strain>
    </source>
</reference>
<name>A0ABV6A2C4_9PSEU</name>
<proteinExistence type="predicted"/>
<sequence length="84" mass="8824">MHVRCSIGLRRLGVPQLKAHLALGEDDAALLRAQEAVELNRGFGQRLELARSLLVPGTVRGGGDGARGLGEAHALFSAMDLPAV</sequence>
<dbReference type="Proteomes" id="UP001589693">
    <property type="component" value="Unassembled WGS sequence"/>
</dbReference>
<evidence type="ECO:0000313" key="1">
    <source>
        <dbReference type="EMBL" id="MFB9907310.1"/>
    </source>
</evidence>
<comment type="caution">
    <text evidence="1">The sequence shown here is derived from an EMBL/GenBank/DDBJ whole genome shotgun (WGS) entry which is preliminary data.</text>
</comment>
<gene>
    <name evidence="1" type="ORF">ACFFQA_25525</name>
</gene>
<keyword evidence="2" id="KW-1185">Reference proteome</keyword>
<protein>
    <submittedName>
        <fullName evidence="1">Uncharacterized protein</fullName>
    </submittedName>
</protein>
<evidence type="ECO:0000313" key="2">
    <source>
        <dbReference type="Proteomes" id="UP001589693"/>
    </source>
</evidence>
<dbReference type="EMBL" id="JBHLZU010000020">
    <property type="protein sequence ID" value="MFB9907310.1"/>
    <property type="molecule type" value="Genomic_DNA"/>
</dbReference>